<dbReference type="EMBL" id="DXEN01000054">
    <property type="protein sequence ID" value="HIX86358.1"/>
    <property type="molecule type" value="Genomic_DNA"/>
</dbReference>
<proteinExistence type="predicted"/>
<gene>
    <name evidence="1" type="ORF">H9848_07095</name>
</gene>
<dbReference type="AlphaFoldDB" id="A0A9D1XRM5"/>
<reference evidence="1" key="2">
    <citation type="submission" date="2021-04" db="EMBL/GenBank/DDBJ databases">
        <authorList>
            <person name="Gilroy R."/>
        </authorList>
    </citation>
    <scope>NUCLEOTIDE SEQUENCE</scope>
    <source>
        <strain evidence="1">ChiHecec2B26-12326</strain>
    </source>
</reference>
<protein>
    <submittedName>
        <fullName evidence="1">Uncharacterized protein</fullName>
    </submittedName>
</protein>
<reference evidence="1" key="1">
    <citation type="journal article" date="2021" name="PeerJ">
        <title>Extensive microbial diversity within the chicken gut microbiome revealed by metagenomics and culture.</title>
        <authorList>
            <person name="Gilroy R."/>
            <person name="Ravi A."/>
            <person name="Getino M."/>
            <person name="Pursley I."/>
            <person name="Horton D.L."/>
            <person name="Alikhan N.F."/>
            <person name="Baker D."/>
            <person name="Gharbi K."/>
            <person name="Hall N."/>
            <person name="Watson M."/>
            <person name="Adriaenssens E.M."/>
            <person name="Foster-Nyarko E."/>
            <person name="Jarju S."/>
            <person name="Secka A."/>
            <person name="Antonio M."/>
            <person name="Oren A."/>
            <person name="Chaudhuri R.R."/>
            <person name="La Ragione R."/>
            <person name="Hildebrand F."/>
            <person name="Pallen M.J."/>
        </authorList>
    </citation>
    <scope>NUCLEOTIDE SEQUENCE</scope>
    <source>
        <strain evidence="1">ChiHecec2B26-12326</strain>
    </source>
</reference>
<evidence type="ECO:0000313" key="2">
    <source>
        <dbReference type="Proteomes" id="UP000823847"/>
    </source>
</evidence>
<sequence>MLVIHPRDKTTAMLSVLYEGQDAHRLDQDSSNKRIREALNRVSACERILLLGHGSDKGLLSREADGRDFDRLIVNHSHAFYLRKHPGNIVAIWCHADLFGRAEGLHGLFSGMIITELSEALLYEVPTTGEELARENDRLFRRLRALLDEGVPLREIPGRLQALDDARTPLTDFNYSHFYYL</sequence>
<evidence type="ECO:0000313" key="1">
    <source>
        <dbReference type="EMBL" id="HIX86358.1"/>
    </source>
</evidence>
<comment type="caution">
    <text evidence="1">The sequence shown here is derived from an EMBL/GenBank/DDBJ whole genome shotgun (WGS) entry which is preliminary data.</text>
</comment>
<organism evidence="1 2">
    <name type="scientific">Candidatus Parabacteroides intestinigallinarum</name>
    <dbReference type="NCBI Taxonomy" id="2838722"/>
    <lineage>
        <taxon>Bacteria</taxon>
        <taxon>Pseudomonadati</taxon>
        <taxon>Bacteroidota</taxon>
        <taxon>Bacteroidia</taxon>
        <taxon>Bacteroidales</taxon>
        <taxon>Tannerellaceae</taxon>
        <taxon>Parabacteroides</taxon>
    </lineage>
</organism>
<accession>A0A9D1XRM5</accession>
<name>A0A9D1XRM5_9BACT</name>
<dbReference type="Proteomes" id="UP000823847">
    <property type="component" value="Unassembled WGS sequence"/>
</dbReference>